<evidence type="ECO:0000313" key="6">
    <source>
        <dbReference type="Proteomes" id="UP000694580"/>
    </source>
</evidence>
<reference evidence="5" key="2">
    <citation type="submission" date="2025-08" db="UniProtKB">
        <authorList>
            <consortium name="Ensembl"/>
        </authorList>
    </citation>
    <scope>IDENTIFICATION</scope>
</reference>
<dbReference type="Ensembl" id="ENSDCDT00010054701.1">
    <property type="protein sequence ID" value="ENSDCDP00010044594.1"/>
    <property type="gene ID" value="ENSDCDG00010027580.1"/>
</dbReference>
<protein>
    <recommendedName>
        <fullName evidence="4">P-type domain-containing protein</fullName>
    </recommendedName>
</protein>
<evidence type="ECO:0000256" key="3">
    <source>
        <dbReference type="SAM" id="SignalP"/>
    </source>
</evidence>
<evidence type="ECO:0000259" key="4">
    <source>
        <dbReference type="PROSITE" id="PS51448"/>
    </source>
</evidence>
<dbReference type="Pfam" id="PF00088">
    <property type="entry name" value="Trefoil"/>
    <property type="match status" value="1"/>
</dbReference>
<feature type="chain" id="PRO_5044303224" description="P-type domain-containing protein" evidence="3">
    <location>
        <begin position="17"/>
        <end position="107"/>
    </location>
</feature>
<evidence type="ECO:0000256" key="2">
    <source>
        <dbReference type="PROSITE-ProRule" id="PRU00779"/>
    </source>
</evidence>
<dbReference type="PROSITE" id="PS51448">
    <property type="entry name" value="P_TREFOIL_2"/>
    <property type="match status" value="1"/>
</dbReference>
<feature type="signal peptide" evidence="3">
    <location>
        <begin position="1"/>
        <end position="16"/>
    </location>
</feature>
<name>A0AAY4DHG7_9TELE</name>
<feature type="disulfide bond" evidence="2">
    <location>
        <begin position="44"/>
        <end position="70"/>
    </location>
</feature>
<comment type="caution">
    <text evidence="2">Lacks conserved residue(s) required for the propagation of feature annotation.</text>
</comment>
<dbReference type="SUPFAM" id="SSF57492">
    <property type="entry name" value="Trefoil"/>
    <property type="match status" value="1"/>
</dbReference>
<accession>A0AAY4DHG7</accession>
<keyword evidence="6" id="KW-1185">Reference proteome</keyword>
<dbReference type="SMART" id="SM00018">
    <property type="entry name" value="PD"/>
    <property type="match status" value="1"/>
</dbReference>
<dbReference type="Gene3D" id="4.10.110.10">
    <property type="entry name" value="Spasmolytic Protein, domain 1"/>
    <property type="match status" value="1"/>
</dbReference>
<feature type="disulfide bond" evidence="2">
    <location>
        <begin position="54"/>
        <end position="69"/>
    </location>
</feature>
<reference evidence="5 6" key="1">
    <citation type="submission" date="2020-06" db="EMBL/GenBank/DDBJ databases">
        <authorList>
            <consortium name="Wellcome Sanger Institute Data Sharing"/>
        </authorList>
    </citation>
    <scope>NUCLEOTIDE SEQUENCE [LARGE SCALE GENOMIC DNA]</scope>
</reference>
<dbReference type="Proteomes" id="UP000694580">
    <property type="component" value="Chromosome 7"/>
</dbReference>
<evidence type="ECO:0000313" key="5">
    <source>
        <dbReference type="Ensembl" id="ENSDCDP00010044594.1"/>
    </source>
</evidence>
<evidence type="ECO:0000256" key="1">
    <source>
        <dbReference type="ARBA" id="ARBA00023157"/>
    </source>
</evidence>
<dbReference type="InterPro" id="IPR044913">
    <property type="entry name" value="P_trefoil_dom_sf"/>
</dbReference>
<proteinExistence type="predicted"/>
<organism evidence="5 6">
    <name type="scientific">Denticeps clupeoides</name>
    <name type="common">denticle herring</name>
    <dbReference type="NCBI Taxonomy" id="299321"/>
    <lineage>
        <taxon>Eukaryota</taxon>
        <taxon>Metazoa</taxon>
        <taxon>Chordata</taxon>
        <taxon>Craniata</taxon>
        <taxon>Vertebrata</taxon>
        <taxon>Euteleostomi</taxon>
        <taxon>Actinopterygii</taxon>
        <taxon>Neopterygii</taxon>
        <taxon>Teleostei</taxon>
        <taxon>Clupei</taxon>
        <taxon>Clupeiformes</taxon>
        <taxon>Denticipitoidei</taxon>
        <taxon>Denticipitidae</taxon>
        <taxon>Denticeps</taxon>
    </lineage>
</organism>
<feature type="domain" description="P-type" evidence="4">
    <location>
        <begin position="42"/>
        <end position="80"/>
    </location>
</feature>
<sequence>MFGVLVLVFGGPLCFAQIKTIPSPSGPQIPSLARDPGLPVSDQCQVNNFERVPCGEPGISASNCSAIRCCFDGHQCYYVPCDCMWNPCDGGHVILFPVCPVFPIFAL</sequence>
<reference evidence="5" key="3">
    <citation type="submission" date="2025-09" db="UniProtKB">
        <authorList>
            <consortium name="Ensembl"/>
        </authorList>
    </citation>
    <scope>IDENTIFICATION</scope>
</reference>
<dbReference type="AlphaFoldDB" id="A0AAY4DHG7"/>
<keyword evidence="3" id="KW-0732">Signal</keyword>
<keyword evidence="1 2" id="KW-1015">Disulfide bond</keyword>
<dbReference type="InterPro" id="IPR000519">
    <property type="entry name" value="P_trefoil_dom"/>
</dbReference>
<dbReference type="CDD" id="cd00111">
    <property type="entry name" value="Trefoil"/>
    <property type="match status" value="1"/>
</dbReference>
<dbReference type="GeneTree" id="ENSGT01120000277587"/>